<feature type="transmembrane region" description="Helical" evidence="2">
    <location>
        <begin position="26"/>
        <end position="48"/>
    </location>
</feature>
<evidence type="ECO:0000256" key="1">
    <source>
        <dbReference type="SAM" id="MobiDB-lite"/>
    </source>
</evidence>
<keyword evidence="4" id="KW-1185">Reference proteome</keyword>
<dbReference type="Proteomes" id="UP001224775">
    <property type="component" value="Unassembled WGS sequence"/>
</dbReference>
<reference evidence="3" key="1">
    <citation type="submission" date="2023-06" db="EMBL/GenBank/DDBJ databases">
        <title>Survivors Of The Sea: Transcriptome response of Skeletonema marinoi to long-term dormancy.</title>
        <authorList>
            <person name="Pinder M.I.M."/>
            <person name="Kourtchenko O."/>
            <person name="Robertson E.K."/>
            <person name="Larsson T."/>
            <person name="Maumus F."/>
            <person name="Osuna-Cruz C.M."/>
            <person name="Vancaester E."/>
            <person name="Stenow R."/>
            <person name="Vandepoele K."/>
            <person name="Ploug H."/>
            <person name="Bruchert V."/>
            <person name="Godhe A."/>
            <person name="Topel M."/>
        </authorList>
    </citation>
    <scope>NUCLEOTIDE SEQUENCE</scope>
    <source>
        <strain evidence="3">R05AC</strain>
    </source>
</reference>
<feature type="region of interest" description="Disordered" evidence="1">
    <location>
        <begin position="49"/>
        <end position="89"/>
    </location>
</feature>
<dbReference type="AlphaFoldDB" id="A0AAD9DAV3"/>
<sequence>MVYINSEGNLGNTKKRRFGLGLIKDFFVGIFDFVGLFFSTLTATPATLEAQRGQRRTTYAQRQGPRGGGGGPNIRGVNRLGTARAGAGG</sequence>
<keyword evidence="2" id="KW-1133">Transmembrane helix</keyword>
<dbReference type="Pfam" id="PF10961">
    <property type="entry name" value="SelK_SelG"/>
    <property type="match status" value="1"/>
</dbReference>
<organism evidence="3 4">
    <name type="scientific">Skeletonema marinoi</name>
    <dbReference type="NCBI Taxonomy" id="267567"/>
    <lineage>
        <taxon>Eukaryota</taxon>
        <taxon>Sar</taxon>
        <taxon>Stramenopiles</taxon>
        <taxon>Ochrophyta</taxon>
        <taxon>Bacillariophyta</taxon>
        <taxon>Coscinodiscophyceae</taxon>
        <taxon>Thalassiosirophycidae</taxon>
        <taxon>Thalassiosirales</taxon>
        <taxon>Skeletonemataceae</taxon>
        <taxon>Skeletonema</taxon>
        <taxon>Skeletonema marinoi-dohrnii complex</taxon>
    </lineage>
</organism>
<comment type="caution">
    <text evidence="3">The sequence shown here is derived from an EMBL/GenBank/DDBJ whole genome shotgun (WGS) entry which is preliminary data.</text>
</comment>
<name>A0AAD9DAV3_9STRA</name>
<keyword evidence="2" id="KW-0472">Membrane</keyword>
<dbReference type="EMBL" id="JATAAI010000015">
    <property type="protein sequence ID" value="KAK1740711.1"/>
    <property type="molecule type" value="Genomic_DNA"/>
</dbReference>
<keyword evidence="2" id="KW-0812">Transmembrane</keyword>
<dbReference type="InterPro" id="IPR024491">
    <property type="entry name" value="Se_SelK/SelG"/>
</dbReference>
<evidence type="ECO:0000313" key="3">
    <source>
        <dbReference type="EMBL" id="KAK1740711.1"/>
    </source>
</evidence>
<protein>
    <submittedName>
        <fullName evidence="3">Uncharacterized protein</fullName>
    </submittedName>
</protein>
<accession>A0AAD9DAV3</accession>
<evidence type="ECO:0000256" key="2">
    <source>
        <dbReference type="SAM" id="Phobius"/>
    </source>
</evidence>
<proteinExistence type="predicted"/>
<evidence type="ECO:0000313" key="4">
    <source>
        <dbReference type="Proteomes" id="UP001224775"/>
    </source>
</evidence>
<gene>
    <name evidence="3" type="ORF">QTG54_008806</name>
</gene>